<dbReference type="InterPro" id="IPR024989">
    <property type="entry name" value="MFS_assoc_dom"/>
</dbReference>
<keyword evidence="4" id="KW-0997">Cell inner membrane</keyword>
<feature type="transmembrane region" description="Helical" evidence="8">
    <location>
        <begin position="82"/>
        <end position="101"/>
    </location>
</feature>
<comment type="caution">
    <text evidence="10">The sequence shown here is derived from an EMBL/GenBank/DDBJ whole genome shotgun (WGS) entry which is preliminary data.</text>
</comment>
<dbReference type="PIRSF" id="PIRSF004925">
    <property type="entry name" value="HcaT"/>
    <property type="match status" value="1"/>
</dbReference>
<keyword evidence="7 8" id="KW-0472">Membrane</keyword>
<dbReference type="Gene3D" id="1.20.1250.20">
    <property type="entry name" value="MFS general substrate transporter like domains"/>
    <property type="match status" value="2"/>
</dbReference>
<proteinExistence type="predicted"/>
<dbReference type="Proteomes" id="UP000306441">
    <property type="component" value="Unassembled WGS sequence"/>
</dbReference>
<evidence type="ECO:0000256" key="2">
    <source>
        <dbReference type="ARBA" id="ARBA00022448"/>
    </source>
</evidence>
<evidence type="ECO:0000256" key="5">
    <source>
        <dbReference type="ARBA" id="ARBA00022692"/>
    </source>
</evidence>
<keyword evidence="2" id="KW-0813">Transport</keyword>
<feature type="transmembrane region" description="Helical" evidence="8">
    <location>
        <begin position="107"/>
        <end position="125"/>
    </location>
</feature>
<evidence type="ECO:0000256" key="8">
    <source>
        <dbReference type="SAM" id="Phobius"/>
    </source>
</evidence>
<dbReference type="PANTHER" id="PTHR23522:SF10">
    <property type="entry name" value="3-PHENYLPROPIONIC ACID TRANSPORTER-RELATED"/>
    <property type="match status" value="1"/>
</dbReference>
<dbReference type="PANTHER" id="PTHR23522">
    <property type="entry name" value="BLL5896 PROTEIN"/>
    <property type="match status" value="1"/>
</dbReference>
<keyword evidence="11" id="KW-1185">Reference proteome</keyword>
<accession>A0ABY2QCU8</accession>
<dbReference type="EMBL" id="SSNY01000001">
    <property type="protein sequence ID" value="THF59940.1"/>
    <property type="molecule type" value="Genomic_DNA"/>
</dbReference>
<evidence type="ECO:0000256" key="4">
    <source>
        <dbReference type="ARBA" id="ARBA00022519"/>
    </source>
</evidence>
<organism evidence="10 11">
    <name type="scientific">Ollibium composti</name>
    <dbReference type="NCBI Taxonomy" id="2675109"/>
    <lineage>
        <taxon>Bacteria</taxon>
        <taxon>Pseudomonadati</taxon>
        <taxon>Pseudomonadota</taxon>
        <taxon>Alphaproteobacteria</taxon>
        <taxon>Hyphomicrobiales</taxon>
        <taxon>Phyllobacteriaceae</taxon>
        <taxon>Ollibium</taxon>
    </lineage>
</organism>
<feature type="transmembrane region" description="Helical" evidence="8">
    <location>
        <begin position="274"/>
        <end position="295"/>
    </location>
</feature>
<evidence type="ECO:0000313" key="11">
    <source>
        <dbReference type="Proteomes" id="UP000306441"/>
    </source>
</evidence>
<evidence type="ECO:0000259" key="9">
    <source>
        <dbReference type="Pfam" id="PF12832"/>
    </source>
</evidence>
<feature type="transmembrane region" description="Helical" evidence="8">
    <location>
        <begin position="301"/>
        <end position="327"/>
    </location>
</feature>
<feature type="domain" description="Major facilitator superfamily associated" evidence="9">
    <location>
        <begin position="21"/>
        <end position="368"/>
    </location>
</feature>
<keyword evidence="6 8" id="KW-1133">Transmembrane helix</keyword>
<feature type="transmembrane region" description="Helical" evidence="8">
    <location>
        <begin position="53"/>
        <end position="75"/>
    </location>
</feature>
<keyword evidence="5 8" id="KW-0812">Transmembrane</keyword>
<feature type="transmembrane region" description="Helical" evidence="8">
    <location>
        <begin position="213"/>
        <end position="235"/>
    </location>
</feature>
<feature type="transmembrane region" description="Helical" evidence="8">
    <location>
        <begin position="146"/>
        <end position="165"/>
    </location>
</feature>
<evidence type="ECO:0000313" key="10">
    <source>
        <dbReference type="EMBL" id="THF59940.1"/>
    </source>
</evidence>
<feature type="transmembrane region" description="Helical" evidence="8">
    <location>
        <begin position="171"/>
        <end position="192"/>
    </location>
</feature>
<dbReference type="RefSeq" id="WP_136353632.1">
    <property type="nucleotide sequence ID" value="NZ_SSNY01000001.1"/>
</dbReference>
<dbReference type="NCBIfam" id="NF037955">
    <property type="entry name" value="mfs"/>
    <property type="match status" value="1"/>
</dbReference>
<comment type="subcellular location">
    <subcellularLocation>
        <location evidence="1">Cell inner membrane</location>
        <topology evidence="1">Multi-pass membrane protein</topology>
    </subcellularLocation>
</comment>
<dbReference type="InterPro" id="IPR026032">
    <property type="entry name" value="HcaT-like"/>
</dbReference>
<gene>
    <name evidence="10" type="ORF">E6C48_02500</name>
</gene>
<feature type="transmembrane region" description="Helical" evidence="8">
    <location>
        <begin position="21"/>
        <end position="41"/>
    </location>
</feature>
<evidence type="ECO:0000256" key="7">
    <source>
        <dbReference type="ARBA" id="ARBA00023136"/>
    </source>
</evidence>
<dbReference type="InterPro" id="IPR036259">
    <property type="entry name" value="MFS_trans_sf"/>
</dbReference>
<protein>
    <submittedName>
        <fullName evidence="10">MFS transporter</fullName>
    </submittedName>
</protein>
<feature type="transmembrane region" description="Helical" evidence="8">
    <location>
        <begin position="348"/>
        <end position="369"/>
    </location>
</feature>
<dbReference type="SUPFAM" id="SSF103473">
    <property type="entry name" value="MFS general substrate transporter"/>
    <property type="match status" value="1"/>
</dbReference>
<reference evidence="10 11" key="1">
    <citation type="submission" date="2019-04" db="EMBL/GenBank/DDBJ databases">
        <title>Mesorhizobium composti sp. nov., isolated from compost.</title>
        <authorList>
            <person name="Lin S.-Y."/>
            <person name="Hameed A."/>
            <person name="Hsieh Y.-T."/>
            <person name="Young C.-C."/>
        </authorList>
    </citation>
    <scope>NUCLEOTIDE SEQUENCE [LARGE SCALE GENOMIC DNA]</scope>
    <source>
        <strain evidence="10 11">CC-YTH430</strain>
    </source>
</reference>
<evidence type="ECO:0000256" key="3">
    <source>
        <dbReference type="ARBA" id="ARBA00022475"/>
    </source>
</evidence>
<evidence type="ECO:0000256" key="1">
    <source>
        <dbReference type="ARBA" id="ARBA00004429"/>
    </source>
</evidence>
<sequence>MSLPPLSPEQKVKPRYFELRLAAMFFTLLIPGGIYVPYFPLWLERHGFGPQEIAVILSAPMFLRVATTPIFTALADRARDRANVYNLLVAASVVVSAGYFLKPTYAVVLAVSLLLAAVWTPHSPIADSLALSGVRRFGANYTAMRIWGSISFLLANLVGGFILAATGADAVPVLVFGAFCLTLVVGLAAPRLGPPRLASPLSATGMQEAAPRLLNGYFLYFVLGAGVVIASHSFINSFASIYWRSIGISDSVIGMLWAFAVVAEVGMFFGFNRLFGKVPVATLILAAAVGAALRWALFPLIWPFGLGVPGFFAVQALHAVSTALVLIGLQKMIGETVADRQTGAAQGIAYFSNYFFTAVATLASGPLYARFGFDGGYAMVPVALAGFVLIRLAARSAPQAALRR</sequence>
<keyword evidence="3" id="KW-1003">Cell membrane</keyword>
<dbReference type="Pfam" id="PF12832">
    <property type="entry name" value="MFS_1_like"/>
    <property type="match status" value="1"/>
</dbReference>
<name>A0ABY2QCU8_9HYPH</name>
<evidence type="ECO:0000256" key="6">
    <source>
        <dbReference type="ARBA" id="ARBA00022989"/>
    </source>
</evidence>
<feature type="transmembrane region" description="Helical" evidence="8">
    <location>
        <begin position="375"/>
        <end position="394"/>
    </location>
</feature>